<reference evidence="1 2" key="1">
    <citation type="submission" date="2021-06" db="EMBL/GenBank/DDBJ databases">
        <title>Caerostris darwini draft genome.</title>
        <authorList>
            <person name="Kono N."/>
            <person name="Arakawa K."/>
        </authorList>
    </citation>
    <scope>NUCLEOTIDE SEQUENCE [LARGE SCALE GENOMIC DNA]</scope>
</reference>
<sequence length="85" mass="9755">MVAILEHSSALQRHRISLEENPADILSRAVDPTRLIVMERPKLSSRKKCKDIDDTPFEASCHRRNASLLGNQLLRTWLGSRNMFL</sequence>
<gene>
    <name evidence="1" type="ORF">CDAR_477821</name>
</gene>
<accession>A0AAV4PYE2</accession>
<comment type="caution">
    <text evidence="1">The sequence shown here is derived from an EMBL/GenBank/DDBJ whole genome shotgun (WGS) entry which is preliminary data.</text>
</comment>
<dbReference type="AlphaFoldDB" id="A0AAV4PYE2"/>
<dbReference type="Proteomes" id="UP001054837">
    <property type="component" value="Unassembled WGS sequence"/>
</dbReference>
<dbReference type="EMBL" id="BPLQ01003677">
    <property type="protein sequence ID" value="GIY02443.1"/>
    <property type="molecule type" value="Genomic_DNA"/>
</dbReference>
<keyword evidence="2" id="KW-1185">Reference proteome</keyword>
<name>A0AAV4PYE2_9ARAC</name>
<protein>
    <submittedName>
        <fullName evidence="1">Uncharacterized protein</fullName>
    </submittedName>
</protein>
<proteinExistence type="predicted"/>
<evidence type="ECO:0000313" key="2">
    <source>
        <dbReference type="Proteomes" id="UP001054837"/>
    </source>
</evidence>
<evidence type="ECO:0000313" key="1">
    <source>
        <dbReference type="EMBL" id="GIY02443.1"/>
    </source>
</evidence>
<organism evidence="1 2">
    <name type="scientific">Caerostris darwini</name>
    <dbReference type="NCBI Taxonomy" id="1538125"/>
    <lineage>
        <taxon>Eukaryota</taxon>
        <taxon>Metazoa</taxon>
        <taxon>Ecdysozoa</taxon>
        <taxon>Arthropoda</taxon>
        <taxon>Chelicerata</taxon>
        <taxon>Arachnida</taxon>
        <taxon>Araneae</taxon>
        <taxon>Araneomorphae</taxon>
        <taxon>Entelegynae</taxon>
        <taxon>Araneoidea</taxon>
        <taxon>Araneidae</taxon>
        <taxon>Caerostris</taxon>
    </lineage>
</organism>